<comment type="catalytic activity">
    <reaction evidence="6">
        <text>a long chain fatty alcohol + a fatty acyl-CoA = a long-chain alcohol wax ester + CoA</text>
        <dbReference type="Rhea" id="RHEA:38443"/>
        <dbReference type="ChEBI" id="CHEBI:17135"/>
        <dbReference type="ChEBI" id="CHEBI:57287"/>
        <dbReference type="ChEBI" id="CHEBI:77636"/>
        <dbReference type="ChEBI" id="CHEBI:235323"/>
        <dbReference type="EC" id="2.3.1.75"/>
    </reaction>
</comment>
<keyword evidence="8" id="KW-0472">Membrane</keyword>
<evidence type="ECO:0000256" key="4">
    <source>
        <dbReference type="ARBA" id="ARBA00023315"/>
    </source>
</evidence>
<evidence type="ECO:0000256" key="1">
    <source>
        <dbReference type="ARBA" id="ARBA00004771"/>
    </source>
</evidence>
<evidence type="ECO:0000259" key="10">
    <source>
        <dbReference type="Pfam" id="PF06974"/>
    </source>
</evidence>
<comment type="pathway">
    <text evidence="1">Glycerolipid metabolism; triacylglycerol biosynthesis.</text>
</comment>
<evidence type="ECO:0000313" key="11">
    <source>
        <dbReference type="EMBL" id="CAL8112309.1"/>
    </source>
</evidence>
<evidence type="ECO:0000259" key="9">
    <source>
        <dbReference type="Pfam" id="PF03007"/>
    </source>
</evidence>
<comment type="catalytic activity">
    <reaction evidence="7">
        <text>an acyl-CoA + a 1,2-diacyl-sn-glycerol = a triacyl-sn-glycerol + CoA</text>
        <dbReference type="Rhea" id="RHEA:10868"/>
        <dbReference type="ChEBI" id="CHEBI:17815"/>
        <dbReference type="ChEBI" id="CHEBI:57287"/>
        <dbReference type="ChEBI" id="CHEBI:58342"/>
        <dbReference type="ChEBI" id="CHEBI:64615"/>
        <dbReference type="EC" id="2.3.1.20"/>
    </reaction>
</comment>
<evidence type="ECO:0000256" key="7">
    <source>
        <dbReference type="ARBA" id="ARBA00048109"/>
    </source>
</evidence>
<protein>
    <recommendedName>
        <fullName evidence="13">Diacylglycerol O-acyltransferase</fullName>
    </recommendedName>
</protein>
<reference evidence="11 12" key="1">
    <citation type="submission" date="2024-08" db="EMBL/GenBank/DDBJ databases">
        <authorList>
            <person name="Cucini C."/>
            <person name="Frati F."/>
        </authorList>
    </citation>
    <scope>NUCLEOTIDE SEQUENCE [LARGE SCALE GENOMIC DNA]</scope>
</reference>
<evidence type="ECO:0000256" key="3">
    <source>
        <dbReference type="ARBA" id="ARBA00022679"/>
    </source>
</evidence>
<dbReference type="PANTHER" id="PTHR31650">
    <property type="entry name" value="O-ACYLTRANSFERASE (WSD1-LIKE) FAMILY PROTEIN"/>
    <property type="match status" value="1"/>
</dbReference>
<dbReference type="Pfam" id="PF03007">
    <property type="entry name" value="WS_DGAT_cat"/>
    <property type="match status" value="1"/>
</dbReference>
<feature type="domain" description="O-acyltransferase WSD1 C-terminal" evidence="10">
    <location>
        <begin position="354"/>
        <end position="476"/>
    </location>
</feature>
<dbReference type="InterPro" id="IPR045034">
    <property type="entry name" value="O-acyltransferase_WSD1-like"/>
</dbReference>
<comment type="caution">
    <text evidence="11">The sequence shown here is derived from an EMBL/GenBank/DDBJ whole genome shotgun (WGS) entry which is preliminary data.</text>
</comment>
<evidence type="ECO:0008006" key="13">
    <source>
        <dbReference type="Google" id="ProtNLM"/>
    </source>
</evidence>
<keyword evidence="3" id="KW-0808">Transferase</keyword>
<comment type="pathway">
    <text evidence="2">Lipid metabolism.</text>
</comment>
<sequence>MDSTRQKFVEARKKIVLVTLTTFVILIGYPVATLVIIPLLAYRRIIENFAKKVDPKFSSILNGLDAVLSAHTPYSNPTAVFLPIFYLKSQLDKSQLITDFNEKLMQLRNPDGKFIYAKYRQKIVSKFGYHFWVNVDDFNLNDHIRFFNESCPEQVVKEEDLIPLSWELSRRPFNPSGSPWEFLLIPRFEHNGDPSIKSLLIMRYHHCLCDGFSCLKSFERLGINPWKTLGVGSHQVKKRRQLIPTLRFLVGAPYEALNTILFTDDDNEWIQKVVKEPTGLLVSQQSVIFLKDLKNISLSFPREEKISISSIMITIIAEASVRAMARRNVKGNMNKLHLILPWPLPNHPGEGLYNHWTSVKIPIYRDSENIRTTLRNVSREYERIRHGIIWQTSAVLTELVGCLPIRLIPNVDELVNSTCLLSNFPGPDHVIDICGAEVKDMFVMASPARGSAVASLSYSYKGQFRFVIGGDRCILDEKEVEFLTESCQKIVEDLKKH</sequence>
<keyword evidence="8" id="KW-1133">Transmembrane helix</keyword>
<comment type="similarity">
    <text evidence="5">In the N-terminal section; belongs to the long-chain O-acyltransferase family.</text>
</comment>
<evidence type="ECO:0000256" key="5">
    <source>
        <dbReference type="ARBA" id="ARBA00024360"/>
    </source>
</evidence>
<feature type="domain" description="O-acyltransferase WSD1-like N-terminal" evidence="9">
    <location>
        <begin position="89"/>
        <end position="220"/>
    </location>
</feature>
<keyword evidence="4" id="KW-0012">Acyltransferase</keyword>
<accession>A0ABP1R1V6</accession>
<name>A0ABP1R1V6_9HEXA</name>
<feature type="transmembrane region" description="Helical" evidence="8">
    <location>
        <begin position="15"/>
        <end position="42"/>
    </location>
</feature>
<gene>
    <name evidence="11" type="ORF">ODALV1_LOCUS15586</name>
</gene>
<evidence type="ECO:0000256" key="6">
    <source>
        <dbReference type="ARBA" id="ARBA00047604"/>
    </source>
</evidence>
<dbReference type="EMBL" id="CAXLJM020000048">
    <property type="protein sequence ID" value="CAL8112309.1"/>
    <property type="molecule type" value="Genomic_DNA"/>
</dbReference>
<evidence type="ECO:0000313" key="12">
    <source>
        <dbReference type="Proteomes" id="UP001642540"/>
    </source>
</evidence>
<keyword evidence="12" id="KW-1185">Reference proteome</keyword>
<dbReference type="Proteomes" id="UP001642540">
    <property type="component" value="Unassembled WGS sequence"/>
</dbReference>
<dbReference type="InterPro" id="IPR009721">
    <property type="entry name" value="O-acyltransferase_WSD1_C"/>
</dbReference>
<organism evidence="11 12">
    <name type="scientific">Orchesella dallaii</name>
    <dbReference type="NCBI Taxonomy" id="48710"/>
    <lineage>
        <taxon>Eukaryota</taxon>
        <taxon>Metazoa</taxon>
        <taxon>Ecdysozoa</taxon>
        <taxon>Arthropoda</taxon>
        <taxon>Hexapoda</taxon>
        <taxon>Collembola</taxon>
        <taxon>Entomobryomorpha</taxon>
        <taxon>Entomobryoidea</taxon>
        <taxon>Orchesellidae</taxon>
        <taxon>Orchesellinae</taxon>
        <taxon>Orchesella</taxon>
    </lineage>
</organism>
<dbReference type="PANTHER" id="PTHR31650:SF1">
    <property type="entry name" value="WAX ESTER SYNTHASE_DIACYLGLYCEROL ACYLTRANSFERASE 4-RELATED"/>
    <property type="match status" value="1"/>
</dbReference>
<keyword evidence="8" id="KW-0812">Transmembrane</keyword>
<evidence type="ECO:0000256" key="2">
    <source>
        <dbReference type="ARBA" id="ARBA00005189"/>
    </source>
</evidence>
<dbReference type="InterPro" id="IPR004255">
    <property type="entry name" value="O-acyltransferase_WSD1_N"/>
</dbReference>
<evidence type="ECO:0000256" key="8">
    <source>
        <dbReference type="SAM" id="Phobius"/>
    </source>
</evidence>
<proteinExistence type="inferred from homology"/>
<dbReference type="Pfam" id="PF06974">
    <property type="entry name" value="WS_DGAT_C"/>
    <property type="match status" value="1"/>
</dbReference>